<dbReference type="InterPro" id="IPR011877">
    <property type="entry name" value="Ribokinase"/>
</dbReference>
<keyword evidence="8 9" id="KW-0119">Carbohydrate metabolism</keyword>
<feature type="binding site" evidence="9">
    <location>
        <position position="330"/>
    </location>
    <ligand>
        <name>K(+)</name>
        <dbReference type="ChEBI" id="CHEBI:29103"/>
    </ligand>
</feature>
<keyword evidence="2 9" id="KW-0479">Metal-binding</keyword>
<feature type="binding site" evidence="9">
    <location>
        <begin position="227"/>
        <end position="232"/>
    </location>
    <ligand>
        <name>ATP</name>
        <dbReference type="ChEBI" id="CHEBI:30616"/>
    </ligand>
</feature>
<comment type="cofactor">
    <cofactor evidence="9">
        <name>Mg(2+)</name>
        <dbReference type="ChEBI" id="CHEBI:18420"/>
    </cofactor>
    <text evidence="9">Requires a divalent cation, most likely magnesium in vivo, as an electrophilic catalyst to aid phosphoryl group transfer. It is the chelate of the metal and the nucleotide that is the actual substrate.</text>
</comment>
<keyword evidence="9" id="KW-0539">Nucleus</keyword>
<organism evidence="11 12">
    <name type="scientific">Coemansia brasiliensis</name>
    <dbReference type="NCBI Taxonomy" id="2650707"/>
    <lineage>
        <taxon>Eukaryota</taxon>
        <taxon>Fungi</taxon>
        <taxon>Fungi incertae sedis</taxon>
        <taxon>Zoopagomycota</taxon>
        <taxon>Kickxellomycotina</taxon>
        <taxon>Kickxellomycetes</taxon>
        <taxon>Kickxellales</taxon>
        <taxon>Kickxellaceae</taxon>
        <taxon>Coemansia</taxon>
    </lineage>
</organism>
<feature type="binding site" evidence="9">
    <location>
        <position position="280"/>
    </location>
    <ligand>
        <name>K(+)</name>
        <dbReference type="ChEBI" id="CHEBI:29103"/>
    </ligand>
</feature>
<sequence length="356" mass="38353">MQRKIVSLASINIDEVYHVPHIVKPGETLSSTHRQQNAGGKGANASVAAARAGGHVSIVGKIGKDGIWVRDLLASSGANTDQITVLDDTATGHAIIQVDKNGENSIVLFPGANYQINEEDARRAFAQYGTGDWLLLTNETTGVDEAIRQARSCGMQILWNPAPMPADMMSANRPVDLVDILVVNETELLHLAQQFDNIDLCEGSDERYAKIAQQIIELFGTHAIIVTLGSEGSVGLVRRASTNSHEVRLGNQDKSPSKDEIVVIRMKCAPIKKEQIQDTTAAGDTWVGYFAAELARLQNGSPESVGSLASITPAMVEHAMSFATYASGITVTRLGAFPSIPIRHEVEAFFKSKELP</sequence>
<dbReference type="GO" id="GO:0005737">
    <property type="term" value="C:cytoplasm"/>
    <property type="evidence" value="ECO:0007669"/>
    <property type="project" value="UniProtKB-SubCell"/>
</dbReference>
<keyword evidence="3 9" id="KW-0547">Nucleotide-binding</keyword>
<dbReference type="InterPro" id="IPR029056">
    <property type="entry name" value="Ribokinase-like"/>
</dbReference>
<comment type="subunit">
    <text evidence="9">Homodimer.</text>
</comment>
<evidence type="ECO:0000313" key="12">
    <source>
        <dbReference type="Proteomes" id="UP001139887"/>
    </source>
</evidence>
<dbReference type="PRINTS" id="PR00990">
    <property type="entry name" value="RIBOKINASE"/>
</dbReference>
<dbReference type="GO" id="GO:0004747">
    <property type="term" value="F:ribokinase activity"/>
    <property type="evidence" value="ECO:0007669"/>
    <property type="project" value="UniProtKB-UniRule"/>
</dbReference>
<dbReference type="Pfam" id="PF00294">
    <property type="entry name" value="PfkB"/>
    <property type="match status" value="1"/>
</dbReference>
<keyword evidence="5 9" id="KW-0067">ATP-binding</keyword>
<accession>A0A9W8ID94</accession>
<feature type="domain" description="Carbohydrate kinase PfkB" evidence="10">
    <location>
        <begin position="3"/>
        <end position="341"/>
    </location>
</feature>
<dbReference type="GO" id="GO:0046872">
    <property type="term" value="F:metal ion binding"/>
    <property type="evidence" value="ECO:0007669"/>
    <property type="project" value="UniProtKB-KW"/>
</dbReference>
<feature type="binding site" evidence="9">
    <location>
        <position position="284"/>
    </location>
    <ligand>
        <name>substrate</name>
    </ligand>
</feature>
<comment type="caution">
    <text evidence="11">The sequence shown here is derived from an EMBL/GenBank/DDBJ whole genome shotgun (WGS) entry which is preliminary data.</text>
</comment>
<reference evidence="11" key="1">
    <citation type="submission" date="2022-07" db="EMBL/GenBank/DDBJ databases">
        <title>Phylogenomic reconstructions and comparative analyses of Kickxellomycotina fungi.</title>
        <authorList>
            <person name="Reynolds N.K."/>
            <person name="Stajich J.E."/>
            <person name="Barry K."/>
            <person name="Grigoriev I.V."/>
            <person name="Crous P."/>
            <person name="Smith M.E."/>
        </authorList>
    </citation>
    <scope>NUCLEOTIDE SEQUENCE</scope>
    <source>
        <strain evidence="11">NRRL 1566</strain>
    </source>
</reference>
<gene>
    <name evidence="11" type="primary">RBK1</name>
    <name evidence="11" type="ORF">IWW36_003203</name>
</gene>
<keyword evidence="6 9" id="KW-0460">Magnesium</keyword>
<comment type="caution">
    <text evidence="9">Lacks conserved residue(s) required for the propagation of feature annotation.</text>
</comment>
<evidence type="ECO:0000256" key="5">
    <source>
        <dbReference type="ARBA" id="ARBA00022840"/>
    </source>
</evidence>
<comment type="similarity">
    <text evidence="9">Belongs to the carbohydrate kinase PfkB family. Ribokinase subfamily.</text>
</comment>
<name>A0A9W8ID94_9FUNG</name>
<feature type="binding site" evidence="9">
    <location>
        <position position="139"/>
    </location>
    <ligand>
        <name>substrate</name>
    </ligand>
</feature>
<evidence type="ECO:0000256" key="1">
    <source>
        <dbReference type="ARBA" id="ARBA00022679"/>
    </source>
</evidence>
<comment type="subcellular location">
    <subcellularLocation>
        <location evidence="9">Cytoplasm</location>
    </subcellularLocation>
    <subcellularLocation>
        <location evidence="9">Nucleus</location>
    </subcellularLocation>
</comment>
<evidence type="ECO:0000256" key="2">
    <source>
        <dbReference type="ARBA" id="ARBA00022723"/>
    </source>
</evidence>
<evidence type="ECO:0000256" key="9">
    <source>
        <dbReference type="HAMAP-Rule" id="MF_03215"/>
    </source>
</evidence>
<dbReference type="GO" id="GO:0005634">
    <property type="term" value="C:nucleus"/>
    <property type="evidence" value="ECO:0007669"/>
    <property type="project" value="UniProtKB-SubCell"/>
</dbReference>
<dbReference type="GO" id="GO:0005524">
    <property type="term" value="F:ATP binding"/>
    <property type="evidence" value="ECO:0007669"/>
    <property type="project" value="UniProtKB-UniRule"/>
</dbReference>
<dbReference type="HAMAP" id="MF_01987">
    <property type="entry name" value="Ribokinase"/>
    <property type="match status" value="1"/>
</dbReference>
<dbReference type="InterPro" id="IPR002139">
    <property type="entry name" value="Ribo/fructo_kinase"/>
</dbReference>
<dbReference type="AlphaFoldDB" id="A0A9W8ID94"/>
<feature type="binding site" evidence="9">
    <location>
        <begin position="12"/>
        <end position="14"/>
    </location>
    <ligand>
        <name>substrate</name>
    </ligand>
</feature>
<keyword evidence="1 9" id="KW-0808">Transferase</keyword>
<comment type="function">
    <text evidence="9">Catalyzes the phosphorylation of ribose at O-5 in a reaction requiring ATP and magnesium. The resulting D-ribose-5-phosphate can then be used either for sythesis of nucleotides, histidine, and tryptophan, or as a component of the pentose phosphate pathway.</text>
</comment>
<feature type="binding site" evidence="9">
    <location>
        <position position="333"/>
    </location>
    <ligand>
        <name>K(+)</name>
        <dbReference type="ChEBI" id="CHEBI:29103"/>
    </ligand>
</feature>
<keyword evidence="7 9" id="KW-0630">Potassium</keyword>
<feature type="binding site" evidence="9">
    <location>
        <position position="184"/>
    </location>
    <ligand>
        <name>ATP</name>
        <dbReference type="ChEBI" id="CHEBI:30616"/>
    </ligand>
</feature>
<dbReference type="CDD" id="cd01174">
    <property type="entry name" value="ribokinase"/>
    <property type="match status" value="1"/>
</dbReference>
<keyword evidence="4 9" id="KW-0418">Kinase</keyword>
<keyword evidence="9" id="KW-0963">Cytoplasm</keyword>
<evidence type="ECO:0000313" key="11">
    <source>
        <dbReference type="EMBL" id="KAJ2848609.1"/>
    </source>
</evidence>
<protein>
    <recommendedName>
        <fullName evidence="9">Ribokinase</fullName>
        <shortName evidence="9">RK</shortName>
        <ecNumber evidence="9">2.7.1.15</ecNumber>
    </recommendedName>
</protein>
<feature type="binding site" evidence="9">
    <location>
        <begin position="40"/>
        <end position="44"/>
    </location>
    <ligand>
        <name>substrate</name>
    </ligand>
</feature>
<dbReference type="OrthoDB" id="415590at2759"/>
<evidence type="ECO:0000256" key="4">
    <source>
        <dbReference type="ARBA" id="ARBA00022777"/>
    </source>
</evidence>
<comment type="activity regulation">
    <text evidence="9">Activated by a monovalent cation that binds near, but not in, the active site. The most likely occupant of the site in vivo is potassium. Ion binding induces a conformational change that may alter substrate affinity.</text>
</comment>
<dbReference type="EMBL" id="JANBUW010000150">
    <property type="protein sequence ID" value="KAJ2848609.1"/>
    <property type="molecule type" value="Genomic_DNA"/>
</dbReference>
<proteinExistence type="inferred from homology"/>
<dbReference type="PANTHER" id="PTHR10584:SF166">
    <property type="entry name" value="RIBOKINASE"/>
    <property type="match status" value="1"/>
</dbReference>
<dbReference type="InterPro" id="IPR011611">
    <property type="entry name" value="PfkB_dom"/>
</dbReference>
<dbReference type="Proteomes" id="UP001139887">
    <property type="component" value="Unassembled WGS sequence"/>
</dbReference>
<dbReference type="PANTHER" id="PTHR10584">
    <property type="entry name" value="SUGAR KINASE"/>
    <property type="match status" value="1"/>
</dbReference>
<dbReference type="SUPFAM" id="SSF53613">
    <property type="entry name" value="Ribokinase-like"/>
    <property type="match status" value="1"/>
</dbReference>
<feature type="binding site" evidence="9">
    <location>
        <position position="335"/>
    </location>
    <ligand>
        <name>K(+)</name>
        <dbReference type="ChEBI" id="CHEBI:29103"/>
    </ligand>
</feature>
<comment type="pathway">
    <text evidence="9">Carbohydrate metabolism; D-ribose degradation; D-ribose 5-phosphate from beta-D-ribopyranose: step 2/2.</text>
</comment>
<feature type="active site" description="Proton acceptor" evidence="9">
    <location>
        <position position="284"/>
    </location>
</feature>
<feature type="binding site" evidence="9">
    <location>
        <position position="339"/>
    </location>
    <ligand>
        <name>K(+)</name>
        <dbReference type="ChEBI" id="CHEBI:29103"/>
    </ligand>
</feature>
<dbReference type="Gene3D" id="3.40.1190.20">
    <property type="match status" value="1"/>
</dbReference>
<feature type="binding site" evidence="9">
    <location>
        <begin position="283"/>
        <end position="284"/>
    </location>
    <ligand>
        <name>ATP</name>
        <dbReference type="ChEBI" id="CHEBI:30616"/>
    </ligand>
</feature>
<dbReference type="EC" id="2.7.1.15" evidence="9"/>
<comment type="catalytic activity">
    <reaction evidence="9">
        <text>D-ribose + ATP = D-ribose 5-phosphate + ADP + H(+)</text>
        <dbReference type="Rhea" id="RHEA:13697"/>
        <dbReference type="ChEBI" id="CHEBI:15378"/>
        <dbReference type="ChEBI" id="CHEBI:30616"/>
        <dbReference type="ChEBI" id="CHEBI:47013"/>
        <dbReference type="ChEBI" id="CHEBI:78346"/>
        <dbReference type="ChEBI" id="CHEBI:456216"/>
        <dbReference type="EC" id="2.7.1.15"/>
    </reaction>
</comment>
<dbReference type="GO" id="GO:0019303">
    <property type="term" value="P:D-ribose catabolic process"/>
    <property type="evidence" value="ECO:0007669"/>
    <property type="project" value="UniProtKB-UniRule"/>
</dbReference>
<feature type="binding site" evidence="9">
    <location>
        <position position="278"/>
    </location>
    <ligand>
        <name>K(+)</name>
        <dbReference type="ChEBI" id="CHEBI:29103"/>
    </ligand>
</feature>
<evidence type="ECO:0000256" key="6">
    <source>
        <dbReference type="ARBA" id="ARBA00022842"/>
    </source>
</evidence>
<keyword evidence="12" id="KW-1185">Reference proteome</keyword>
<evidence type="ECO:0000256" key="8">
    <source>
        <dbReference type="ARBA" id="ARBA00023277"/>
    </source>
</evidence>
<evidence type="ECO:0000259" key="10">
    <source>
        <dbReference type="Pfam" id="PF00294"/>
    </source>
</evidence>
<evidence type="ECO:0000256" key="3">
    <source>
        <dbReference type="ARBA" id="ARBA00022741"/>
    </source>
</evidence>
<evidence type="ECO:0000256" key="7">
    <source>
        <dbReference type="ARBA" id="ARBA00022958"/>
    </source>
</evidence>